<keyword evidence="2" id="KW-0433">Leucine-rich repeat</keyword>
<dbReference type="Gene3D" id="1.10.8.430">
    <property type="entry name" value="Helical domain of apoptotic protease-activating factors"/>
    <property type="match status" value="1"/>
</dbReference>
<dbReference type="InterPro" id="IPR036388">
    <property type="entry name" value="WH-like_DNA-bd_sf"/>
</dbReference>
<dbReference type="FunFam" id="1.10.10.10:FF:000322">
    <property type="entry name" value="Probable disease resistance protein At1g63360"/>
    <property type="match status" value="1"/>
</dbReference>
<evidence type="ECO:0000256" key="3">
    <source>
        <dbReference type="ARBA" id="ARBA00022737"/>
    </source>
</evidence>
<sequence>MAESAVAFLLEKLGAFLSSQLDLVVELDINICSLQNDLALLQEFLKDVDARQRDSERVKVWISQIRNVAFRAEDAIDRYVYEVEFQKRRGGSSKKTANHARRLKIRQELGTEIQGINKMLQKITASRLDFGIEFRQSDEGEASHSSKILHKVMPIVEETDVVGFEQDVKILSEKLTIENPRRTAVSIVGMGGLGKTTLARKVYNSDDVKKHFDCQAWVYVSQKWEHRELLQSILEKLVNPSKQEIAKMNLEGIENKSKEYLSTRRYLLVIDDIWDKLAWDTVRGAFPEGKDGSRIIVTTRREEVALYVDPQGFLHKPQCLDERKSWDLFCLRAFGSKGGCPEGLRKIGKQMVSRCAGLPLAITVLGGLLSVKQKTKVAWGKVLKRITYELHEGEDGQNIQRILRLSYDVLPDYLRSCFLYFRLFPEDSEIDAEELIQLWVAEGFIQERGQETMEEVAEDYLEELVDRSLIQVVKRNSTGGVNKRRIHNLLFYLSISQGEEEKFLCMNVVGNHLPANNVGSTSAPRRVAIHSKESFSKNSNSSWLGSVRSMFWYSDYSFQQSINDLKLLRVLNIKGSYIRRLPKEIGLLVHLRFLGLEGTYIETLPSSIGMLRNLQTLRLGARLDTRDNNGRQLDGKVP</sequence>
<feature type="domain" description="NB-ARC" evidence="6">
    <location>
        <begin position="165"/>
        <end position="335"/>
    </location>
</feature>
<dbReference type="Gene3D" id="1.20.5.4130">
    <property type="match status" value="1"/>
</dbReference>
<keyword evidence="5" id="KW-0611">Plant defense</keyword>
<dbReference type="Gene3D" id="1.10.10.10">
    <property type="entry name" value="Winged helix-like DNA-binding domain superfamily/Winged helix DNA-binding domain"/>
    <property type="match status" value="1"/>
</dbReference>
<dbReference type="InterPro" id="IPR002182">
    <property type="entry name" value="NB-ARC"/>
</dbReference>
<evidence type="ECO:0000259" key="9">
    <source>
        <dbReference type="Pfam" id="PF23598"/>
    </source>
</evidence>
<comment type="similarity">
    <text evidence="1">Belongs to the disease resistance NB-LRR family.</text>
</comment>
<dbReference type="CDD" id="cd14798">
    <property type="entry name" value="RX-CC_like"/>
    <property type="match status" value="1"/>
</dbReference>
<evidence type="ECO:0000256" key="4">
    <source>
        <dbReference type="ARBA" id="ARBA00022741"/>
    </source>
</evidence>
<keyword evidence="4" id="KW-0547">Nucleotide-binding</keyword>
<dbReference type="EMBL" id="NMUH01000362">
    <property type="protein sequence ID" value="MQL77701.1"/>
    <property type="molecule type" value="Genomic_DNA"/>
</dbReference>
<proteinExistence type="inferred from homology"/>
<dbReference type="Pfam" id="PF23598">
    <property type="entry name" value="LRR_14"/>
    <property type="match status" value="1"/>
</dbReference>
<dbReference type="PANTHER" id="PTHR23155">
    <property type="entry name" value="DISEASE RESISTANCE PROTEIN RP"/>
    <property type="match status" value="1"/>
</dbReference>
<evidence type="ECO:0000313" key="10">
    <source>
        <dbReference type="EMBL" id="MQL77701.1"/>
    </source>
</evidence>
<dbReference type="Pfam" id="PF00931">
    <property type="entry name" value="NB-ARC"/>
    <property type="match status" value="1"/>
</dbReference>
<dbReference type="InterPro" id="IPR027417">
    <property type="entry name" value="P-loop_NTPase"/>
</dbReference>
<keyword evidence="11" id="KW-1185">Reference proteome</keyword>
<dbReference type="GO" id="GO:0009626">
    <property type="term" value="P:plant-type hypersensitive response"/>
    <property type="evidence" value="ECO:0007669"/>
    <property type="project" value="UniProtKB-ARBA"/>
</dbReference>
<organism evidence="10 11">
    <name type="scientific">Colocasia esculenta</name>
    <name type="common">Wild taro</name>
    <name type="synonym">Arum esculentum</name>
    <dbReference type="NCBI Taxonomy" id="4460"/>
    <lineage>
        <taxon>Eukaryota</taxon>
        <taxon>Viridiplantae</taxon>
        <taxon>Streptophyta</taxon>
        <taxon>Embryophyta</taxon>
        <taxon>Tracheophyta</taxon>
        <taxon>Spermatophyta</taxon>
        <taxon>Magnoliopsida</taxon>
        <taxon>Liliopsida</taxon>
        <taxon>Araceae</taxon>
        <taxon>Aroideae</taxon>
        <taxon>Colocasieae</taxon>
        <taxon>Colocasia</taxon>
    </lineage>
</organism>
<feature type="domain" description="Disease resistance N-terminal" evidence="7">
    <location>
        <begin position="5"/>
        <end position="94"/>
    </location>
</feature>
<evidence type="ECO:0000313" key="11">
    <source>
        <dbReference type="Proteomes" id="UP000652761"/>
    </source>
</evidence>
<dbReference type="PANTHER" id="PTHR23155:SF1205">
    <property type="entry name" value="DISEASE RESISTANCE PROTEIN RPM1"/>
    <property type="match status" value="1"/>
</dbReference>
<dbReference type="Proteomes" id="UP000652761">
    <property type="component" value="Unassembled WGS sequence"/>
</dbReference>
<dbReference type="InterPro" id="IPR044974">
    <property type="entry name" value="Disease_R_plants"/>
</dbReference>
<dbReference type="GO" id="GO:0002758">
    <property type="term" value="P:innate immune response-activating signaling pathway"/>
    <property type="evidence" value="ECO:0007669"/>
    <property type="project" value="UniProtKB-ARBA"/>
</dbReference>
<comment type="caution">
    <text evidence="10">The sequence shown here is derived from an EMBL/GenBank/DDBJ whole genome shotgun (WGS) entry which is preliminary data.</text>
</comment>
<feature type="domain" description="Disease resistance protein winged helix" evidence="8">
    <location>
        <begin position="423"/>
        <end position="490"/>
    </location>
</feature>
<evidence type="ECO:0000256" key="1">
    <source>
        <dbReference type="ARBA" id="ARBA00008894"/>
    </source>
</evidence>
<dbReference type="SUPFAM" id="SSF52540">
    <property type="entry name" value="P-loop containing nucleoside triphosphate hydrolases"/>
    <property type="match status" value="1"/>
</dbReference>
<dbReference type="SUPFAM" id="SSF52047">
    <property type="entry name" value="RNI-like"/>
    <property type="match status" value="1"/>
</dbReference>
<accession>A0A843U2D6</accession>
<dbReference type="FunFam" id="3.40.50.300:FF:001091">
    <property type="entry name" value="Probable disease resistance protein At1g61300"/>
    <property type="match status" value="1"/>
</dbReference>
<dbReference type="InterPro" id="IPR041118">
    <property type="entry name" value="Rx_N"/>
</dbReference>
<keyword evidence="3" id="KW-0677">Repeat</keyword>
<dbReference type="GO" id="GO:0043531">
    <property type="term" value="F:ADP binding"/>
    <property type="evidence" value="ECO:0007669"/>
    <property type="project" value="InterPro"/>
</dbReference>
<dbReference type="Gene3D" id="3.80.10.10">
    <property type="entry name" value="Ribonuclease Inhibitor"/>
    <property type="match status" value="1"/>
</dbReference>
<dbReference type="Pfam" id="PF23559">
    <property type="entry name" value="WHD_DRP"/>
    <property type="match status" value="1"/>
</dbReference>
<evidence type="ECO:0000259" key="6">
    <source>
        <dbReference type="Pfam" id="PF00931"/>
    </source>
</evidence>
<evidence type="ECO:0000259" key="7">
    <source>
        <dbReference type="Pfam" id="PF18052"/>
    </source>
</evidence>
<dbReference type="GO" id="GO:0042742">
    <property type="term" value="P:defense response to bacterium"/>
    <property type="evidence" value="ECO:0007669"/>
    <property type="project" value="UniProtKB-ARBA"/>
</dbReference>
<evidence type="ECO:0000259" key="8">
    <source>
        <dbReference type="Pfam" id="PF23559"/>
    </source>
</evidence>
<gene>
    <name evidence="10" type="ORF">Taro_010115</name>
</gene>
<dbReference type="AlphaFoldDB" id="A0A843U2D6"/>
<dbReference type="InterPro" id="IPR038005">
    <property type="entry name" value="RX-like_CC"/>
</dbReference>
<evidence type="ECO:0000256" key="5">
    <source>
        <dbReference type="ARBA" id="ARBA00022821"/>
    </source>
</evidence>
<dbReference type="Pfam" id="PF18052">
    <property type="entry name" value="Rx_N"/>
    <property type="match status" value="1"/>
</dbReference>
<dbReference type="InterPro" id="IPR058922">
    <property type="entry name" value="WHD_DRP"/>
</dbReference>
<dbReference type="InterPro" id="IPR032675">
    <property type="entry name" value="LRR_dom_sf"/>
</dbReference>
<dbReference type="Gene3D" id="3.40.50.300">
    <property type="entry name" value="P-loop containing nucleotide triphosphate hydrolases"/>
    <property type="match status" value="1"/>
</dbReference>
<dbReference type="PRINTS" id="PR00364">
    <property type="entry name" value="DISEASERSIST"/>
</dbReference>
<name>A0A843U2D6_COLES</name>
<feature type="domain" description="Disease resistance R13L4/SHOC-2-like LRR" evidence="9">
    <location>
        <begin position="560"/>
        <end position="619"/>
    </location>
</feature>
<protein>
    <submittedName>
        <fullName evidence="10">Uncharacterized protein</fullName>
    </submittedName>
</protein>
<reference evidence="10" key="1">
    <citation type="submission" date="2017-07" db="EMBL/GenBank/DDBJ databases">
        <title>Taro Niue Genome Assembly and Annotation.</title>
        <authorList>
            <person name="Atibalentja N."/>
            <person name="Keating K."/>
            <person name="Fields C.J."/>
        </authorList>
    </citation>
    <scope>NUCLEOTIDE SEQUENCE</scope>
    <source>
        <strain evidence="10">Niue_2</strain>
        <tissue evidence="10">Leaf</tissue>
    </source>
</reference>
<dbReference type="OrthoDB" id="786072at2759"/>
<dbReference type="InterPro" id="IPR055414">
    <property type="entry name" value="LRR_R13L4/SHOC2-like"/>
</dbReference>
<dbReference type="InterPro" id="IPR042197">
    <property type="entry name" value="Apaf_helical"/>
</dbReference>
<evidence type="ECO:0000256" key="2">
    <source>
        <dbReference type="ARBA" id="ARBA00022614"/>
    </source>
</evidence>